<name>A0A916QGB9_9BACL</name>
<gene>
    <name evidence="3" type="ORF">PRECH8_12130</name>
</gene>
<reference evidence="3" key="1">
    <citation type="submission" date="2020-08" db="EMBL/GenBank/DDBJ databases">
        <authorList>
            <person name="Uke A."/>
            <person name="Chhe C."/>
            <person name="Baramee S."/>
            <person name="Kosugi A."/>
        </authorList>
    </citation>
    <scope>NUCLEOTIDE SEQUENCE</scope>
    <source>
        <strain evidence="3">DA-C8</strain>
    </source>
</reference>
<dbReference type="Gene3D" id="3.90.1210.10">
    <property type="entry name" value="Antifreeze-like/N-acetylneuraminic acid synthase C-terminal domain"/>
    <property type="match status" value="1"/>
</dbReference>
<keyword evidence="4" id="KW-1185">Reference proteome</keyword>
<dbReference type="CDD" id="cd11614">
    <property type="entry name" value="SAF_CpaB_FlgA_like"/>
    <property type="match status" value="1"/>
</dbReference>
<reference evidence="3" key="2">
    <citation type="journal article" date="2021" name="Data Brief">
        <title>Draft genome sequence data of the facultative, thermophilic, xylanolytic bacterium Paenibacillus sp. strain DA-C8.</title>
        <authorList>
            <person name="Chhe C."/>
            <person name="Uke A."/>
            <person name="Baramee S."/>
            <person name="Ungkulpasvich U."/>
            <person name="Tachaapaikoon C."/>
            <person name="Pason P."/>
            <person name="Waeonukul R."/>
            <person name="Ratanakhanokchai K."/>
            <person name="Kosugi A."/>
        </authorList>
    </citation>
    <scope>NUCLEOTIDE SEQUENCE</scope>
    <source>
        <strain evidence="3">DA-C8</strain>
    </source>
</reference>
<evidence type="ECO:0000313" key="4">
    <source>
        <dbReference type="Proteomes" id="UP000654993"/>
    </source>
</evidence>
<dbReference type="SMART" id="SM00858">
    <property type="entry name" value="SAF"/>
    <property type="match status" value="1"/>
</dbReference>
<dbReference type="Pfam" id="PF08666">
    <property type="entry name" value="SAF"/>
    <property type="match status" value="1"/>
</dbReference>
<organism evidence="3 4">
    <name type="scientific">Insulibacter thermoxylanivorax</name>
    <dbReference type="NCBI Taxonomy" id="2749268"/>
    <lineage>
        <taxon>Bacteria</taxon>
        <taxon>Bacillati</taxon>
        <taxon>Bacillota</taxon>
        <taxon>Bacilli</taxon>
        <taxon>Bacillales</taxon>
        <taxon>Paenibacillaceae</taxon>
        <taxon>Insulibacter</taxon>
    </lineage>
</organism>
<dbReference type="EMBL" id="BMAQ01000008">
    <property type="protein sequence ID" value="GFR37917.1"/>
    <property type="molecule type" value="Genomic_DNA"/>
</dbReference>
<dbReference type="RefSeq" id="WP_200966181.1">
    <property type="nucleotide sequence ID" value="NZ_BMAQ01000008.1"/>
</dbReference>
<evidence type="ECO:0000259" key="2">
    <source>
        <dbReference type="SMART" id="SM00858"/>
    </source>
</evidence>
<feature type="domain" description="SAF" evidence="2">
    <location>
        <begin position="38"/>
        <end position="100"/>
    </location>
</feature>
<feature type="region of interest" description="Disordered" evidence="1">
    <location>
        <begin position="222"/>
        <end position="244"/>
    </location>
</feature>
<sequence>MLRIRRLLISLTAAVAAGALVYAIYVALLKQVEMQETRQVIVPARFIPQGTVLTEQLLKQRAVLAAAVDGEMITRFEEAVGKQALIPLGAGEPVLKWKLSSHMVLPSAGESAFEIPREYIRSISGGIREGDFVRVYVSSEQGGRRLLVEDVRVASVKLSIAGRDGGSPELREEAADGHQQLLALRAGHPIERINLILTEEQWLAIDEACQGEERGKLIIALPGDAGPEPAEGWNGGIDDEDRTW</sequence>
<evidence type="ECO:0000313" key="3">
    <source>
        <dbReference type="EMBL" id="GFR37917.1"/>
    </source>
</evidence>
<proteinExistence type="predicted"/>
<dbReference type="Proteomes" id="UP000654993">
    <property type="component" value="Unassembled WGS sequence"/>
</dbReference>
<evidence type="ECO:0000256" key="1">
    <source>
        <dbReference type="SAM" id="MobiDB-lite"/>
    </source>
</evidence>
<comment type="caution">
    <text evidence="3">The sequence shown here is derived from an EMBL/GenBank/DDBJ whole genome shotgun (WGS) entry which is preliminary data.</text>
</comment>
<dbReference type="InterPro" id="IPR013974">
    <property type="entry name" value="SAF"/>
</dbReference>
<dbReference type="AlphaFoldDB" id="A0A916QGB9"/>
<protein>
    <recommendedName>
        <fullName evidence="2">SAF domain-containing protein</fullName>
    </recommendedName>
</protein>
<accession>A0A916QGB9</accession>